<feature type="transmembrane region" description="Helical" evidence="1">
    <location>
        <begin position="16"/>
        <end position="34"/>
    </location>
</feature>
<dbReference type="EMBL" id="WJIF01000009">
    <property type="protein sequence ID" value="MRG61031.1"/>
    <property type="molecule type" value="Genomic_DNA"/>
</dbReference>
<keyword evidence="1" id="KW-0812">Transmembrane</keyword>
<evidence type="ECO:0000256" key="1">
    <source>
        <dbReference type="SAM" id="Phobius"/>
    </source>
</evidence>
<keyword evidence="1" id="KW-1133">Transmembrane helix</keyword>
<name>A0A6I2F9P3_9MICO</name>
<reference evidence="2 3" key="1">
    <citation type="submission" date="2019-10" db="EMBL/GenBank/DDBJ databases">
        <authorList>
            <person name="Nie G."/>
            <person name="Ming H."/>
            <person name="Yi B."/>
        </authorList>
    </citation>
    <scope>NUCLEOTIDE SEQUENCE [LARGE SCALE GENOMIC DNA]</scope>
    <source>
        <strain evidence="2 3">CFH 90414</strain>
    </source>
</reference>
<comment type="caution">
    <text evidence="2">The sequence shown here is derived from an EMBL/GenBank/DDBJ whole genome shotgun (WGS) entry which is preliminary data.</text>
</comment>
<keyword evidence="3" id="KW-1185">Reference proteome</keyword>
<evidence type="ECO:0000313" key="3">
    <source>
        <dbReference type="Proteomes" id="UP000431080"/>
    </source>
</evidence>
<dbReference type="RefSeq" id="WP_153685465.1">
    <property type="nucleotide sequence ID" value="NZ_WJIF01000009.1"/>
</dbReference>
<accession>A0A6I2F9P3</accession>
<evidence type="ECO:0000313" key="2">
    <source>
        <dbReference type="EMBL" id="MRG61031.1"/>
    </source>
</evidence>
<proteinExistence type="predicted"/>
<keyword evidence="1" id="KW-0472">Membrane</keyword>
<organism evidence="2 3">
    <name type="scientific">Agromyces agglutinans</name>
    <dbReference type="NCBI Taxonomy" id="2662258"/>
    <lineage>
        <taxon>Bacteria</taxon>
        <taxon>Bacillati</taxon>
        <taxon>Actinomycetota</taxon>
        <taxon>Actinomycetes</taxon>
        <taxon>Micrococcales</taxon>
        <taxon>Microbacteriaceae</taxon>
        <taxon>Agromyces</taxon>
    </lineage>
</organism>
<dbReference type="AlphaFoldDB" id="A0A6I2F9P3"/>
<sequence length="99" mass="9810">MSVKTHGSDVASPPRTGILGFVGIALAVLAVIGVSSPSILFELIGGVLLIAALAVSAVALLRPGRRWPALVAIGICVIAAVVAVVMFVAGFVAGYTGAN</sequence>
<protein>
    <submittedName>
        <fullName evidence="2">Uncharacterized protein</fullName>
    </submittedName>
</protein>
<feature type="transmembrane region" description="Helical" evidence="1">
    <location>
        <begin position="68"/>
        <end position="93"/>
    </location>
</feature>
<feature type="transmembrane region" description="Helical" evidence="1">
    <location>
        <begin position="40"/>
        <end position="61"/>
    </location>
</feature>
<gene>
    <name evidence="2" type="ORF">GE115_14325</name>
</gene>
<dbReference type="Proteomes" id="UP000431080">
    <property type="component" value="Unassembled WGS sequence"/>
</dbReference>